<evidence type="ECO:0008006" key="5">
    <source>
        <dbReference type="Google" id="ProtNLM"/>
    </source>
</evidence>
<dbReference type="InterPro" id="IPR032675">
    <property type="entry name" value="LRR_dom_sf"/>
</dbReference>
<protein>
    <recommendedName>
        <fullName evidence="5">F-box domain-containing protein</fullName>
    </recommendedName>
</protein>
<evidence type="ECO:0000256" key="1">
    <source>
        <dbReference type="SAM" id="MobiDB-lite"/>
    </source>
</evidence>
<keyword evidence="3" id="KW-1185">Reference proteome</keyword>
<feature type="compositionally biased region" description="Basic and acidic residues" evidence="1">
    <location>
        <begin position="571"/>
        <end position="593"/>
    </location>
</feature>
<dbReference type="RefSeq" id="XP_033533979.1">
    <property type="nucleotide sequence ID" value="XM_033675283.1"/>
</dbReference>
<dbReference type="OrthoDB" id="5405297at2759"/>
<reference evidence="2 4" key="1">
    <citation type="submission" date="2020-01" db="EMBL/GenBank/DDBJ databases">
        <authorList>
            <consortium name="DOE Joint Genome Institute"/>
            <person name="Haridas S."/>
            <person name="Albert R."/>
            <person name="Binder M."/>
            <person name="Bloem J."/>
            <person name="Labutti K."/>
            <person name="Salamov A."/>
            <person name="Andreopoulos B."/>
            <person name="Baker S.E."/>
            <person name="Barry K."/>
            <person name="Bills G."/>
            <person name="Bluhm B.H."/>
            <person name="Cannon C."/>
            <person name="Castanera R."/>
            <person name="Culley D.E."/>
            <person name="Daum C."/>
            <person name="Ezra D."/>
            <person name="Gonzalez J.B."/>
            <person name="Henrissat B."/>
            <person name="Kuo A."/>
            <person name="Liang C."/>
            <person name="Lipzen A."/>
            <person name="Lutzoni F."/>
            <person name="Magnuson J."/>
            <person name="Mondo S."/>
            <person name="Nolan M."/>
            <person name="Ohm R."/>
            <person name="Pangilinan J."/>
            <person name="Park H.-J."/>
            <person name="Ramirez L."/>
            <person name="Alfaro M."/>
            <person name="Sun H."/>
            <person name="Tritt A."/>
            <person name="Yoshinaga Y."/>
            <person name="Zwiers L.-H."/>
            <person name="Turgeon B.G."/>
            <person name="Goodwin S.B."/>
            <person name="Spatafora J.W."/>
            <person name="Crous P.W."/>
            <person name="Grigoriev I.V."/>
        </authorList>
    </citation>
    <scope>NUCLEOTIDE SEQUENCE</scope>
    <source>
        <strain evidence="2 4">CBS 781.70</strain>
    </source>
</reference>
<organism evidence="2">
    <name type="scientific">Eremomyces bilateralis CBS 781.70</name>
    <dbReference type="NCBI Taxonomy" id="1392243"/>
    <lineage>
        <taxon>Eukaryota</taxon>
        <taxon>Fungi</taxon>
        <taxon>Dikarya</taxon>
        <taxon>Ascomycota</taxon>
        <taxon>Pezizomycotina</taxon>
        <taxon>Dothideomycetes</taxon>
        <taxon>Dothideomycetes incertae sedis</taxon>
        <taxon>Eremomycetales</taxon>
        <taxon>Eremomycetaceae</taxon>
        <taxon>Eremomyces</taxon>
    </lineage>
</organism>
<feature type="compositionally biased region" description="Low complexity" evidence="1">
    <location>
        <begin position="558"/>
        <end position="570"/>
    </location>
</feature>
<feature type="compositionally biased region" description="Polar residues" evidence="1">
    <location>
        <begin position="508"/>
        <end position="519"/>
    </location>
</feature>
<proteinExistence type="predicted"/>
<dbReference type="Gene3D" id="3.80.10.10">
    <property type="entry name" value="Ribonuclease Inhibitor"/>
    <property type="match status" value="1"/>
</dbReference>
<evidence type="ECO:0000313" key="4">
    <source>
        <dbReference type="RefSeq" id="XP_033533979.1"/>
    </source>
</evidence>
<sequence length="593" mass="67004">MGFLKNAFRRKSKQRVKEKPERREDLWGSPIDPRLDYVARLPSNVLENIFRFVCPHTTDYSFDSNESVSLVQSCRCCDVQDLARCARVRRAWVVPVRAVLYYSIRLDAFHECDLRLVIELKRQKSGKDGPTQVAESLKLLAGALRSNRGLAAQVRFFKMPPRCRDDRDSYGDLARAVGAMPNLLYIDLPDEIFKGKQSCEPLRAELEARCQFLQKMKYDHGSEPHFAKLQRGLWPHLTTLTLISLDLDNASMRIALAKLPSLTELELINMGGIDDKVFLESPVAPNLRALSSLSIDKSPQITAEGLQSYLCRPDVARTLQTLTLTETQIQTKDLHLVLEAAPYLLTLTYSREINERFPLDPIPPLFSPRLVNLHYEVNWNIDNPATQGMTDSHYAYLSHSLLSQGLISLRKLWVREEHFADRLDLVPPSFQFGSSAPSLPAYGLTQPLTIFAKKQPSQTHMFDEILEELGYDITHLPGSSAYEAPNLYQPPANNRSSIVSLDDLADSSGGTRPLSTYSHSRGLGPSWRGQARKSMVVPRDDGGFLALPLPPEPDGRRPSSSHSTRSMGSRQLDENERKMLQEYAKKTRGDLFR</sequence>
<dbReference type="Proteomes" id="UP000504638">
    <property type="component" value="Unplaced"/>
</dbReference>
<accession>A0A6G1G2V9</accession>
<feature type="region of interest" description="Disordered" evidence="1">
    <location>
        <begin position="502"/>
        <end position="593"/>
    </location>
</feature>
<dbReference type="SUPFAM" id="SSF52047">
    <property type="entry name" value="RNI-like"/>
    <property type="match status" value="1"/>
</dbReference>
<reference evidence="4" key="3">
    <citation type="submission" date="2025-04" db="UniProtKB">
        <authorList>
            <consortium name="RefSeq"/>
        </authorList>
    </citation>
    <scope>IDENTIFICATION</scope>
    <source>
        <strain evidence="4">CBS 781.70</strain>
    </source>
</reference>
<name>A0A6G1G2V9_9PEZI</name>
<gene>
    <name evidence="2 4" type="ORF">P152DRAFT_33368</name>
</gene>
<dbReference type="AlphaFoldDB" id="A0A6G1G2V9"/>
<dbReference type="EMBL" id="ML975158">
    <property type="protein sequence ID" value="KAF1812348.1"/>
    <property type="molecule type" value="Genomic_DNA"/>
</dbReference>
<dbReference type="GeneID" id="54415853"/>
<evidence type="ECO:0000313" key="2">
    <source>
        <dbReference type="EMBL" id="KAF1812348.1"/>
    </source>
</evidence>
<reference evidence="4" key="2">
    <citation type="submission" date="2020-04" db="EMBL/GenBank/DDBJ databases">
        <authorList>
            <consortium name="NCBI Genome Project"/>
        </authorList>
    </citation>
    <scope>NUCLEOTIDE SEQUENCE</scope>
    <source>
        <strain evidence="4">CBS 781.70</strain>
    </source>
</reference>
<evidence type="ECO:0000313" key="3">
    <source>
        <dbReference type="Proteomes" id="UP000504638"/>
    </source>
</evidence>